<evidence type="ECO:0000313" key="3">
    <source>
        <dbReference type="RefSeq" id="XP_056685657.1"/>
    </source>
</evidence>
<dbReference type="InterPro" id="IPR036691">
    <property type="entry name" value="Endo/exonu/phosph_ase_sf"/>
</dbReference>
<dbReference type="GeneID" id="130461538"/>
<dbReference type="Proteomes" id="UP000813463">
    <property type="component" value="Chromosome 5"/>
</dbReference>
<dbReference type="PANTHER" id="PTHR33710:SF80">
    <property type="entry name" value="ENDONUCLEASE_EXONUCLEASE_PHOSPHATASE"/>
    <property type="match status" value="1"/>
</dbReference>
<dbReference type="RefSeq" id="XP_056685657.1">
    <property type="nucleotide sequence ID" value="XM_056829679.1"/>
</dbReference>
<evidence type="ECO:0000313" key="2">
    <source>
        <dbReference type="Proteomes" id="UP000813463"/>
    </source>
</evidence>
<feature type="coiled-coil region" evidence="1">
    <location>
        <begin position="174"/>
        <end position="201"/>
    </location>
</feature>
<keyword evidence="1" id="KW-0175">Coiled coil</keyword>
<keyword evidence="2" id="KW-1185">Reference proteome</keyword>
<proteinExistence type="predicted"/>
<protein>
    <recommendedName>
        <fullName evidence="4">Endonuclease/exonuclease/phosphatase domain-containing protein</fullName>
    </recommendedName>
</protein>
<gene>
    <name evidence="3" type="primary">LOC130461538</name>
</gene>
<sequence length="284" mass="32857">MYTQFIHCEVIDQQCVNCFFFTAVYELHTIDDRKSLLYDLGDISSAVDNSPWLISGDFNAIMGLRDKVNGGIVTLAKIKDFSEFVDSYQFYELQSKGHFYSWHKGGDITKTASRIDRCLEPHVGGRPFRFLNYLVDHDDFLPSVEHCSGSVMLLVWEKLKLVKLKLKTLHKLEFQGISSKIDQARLQLDSIQNQLQQNHSDSFLLSQEHICSAELRKRLRIEEVALRQKSRLQWLKVGDSNSRFFFAAVKERNRVNRITELIDDNSNKLVKPADIQGEVLKFYG</sequence>
<reference evidence="2" key="1">
    <citation type="journal article" date="2021" name="Nat. Commun.">
        <title>Genomic analyses provide insights into spinach domestication and the genetic basis of agronomic traits.</title>
        <authorList>
            <person name="Cai X."/>
            <person name="Sun X."/>
            <person name="Xu C."/>
            <person name="Sun H."/>
            <person name="Wang X."/>
            <person name="Ge C."/>
            <person name="Zhang Z."/>
            <person name="Wang Q."/>
            <person name="Fei Z."/>
            <person name="Jiao C."/>
            <person name="Wang Q."/>
        </authorList>
    </citation>
    <scope>NUCLEOTIDE SEQUENCE [LARGE SCALE GENOMIC DNA]</scope>
    <source>
        <strain evidence="2">cv. Varoflay</strain>
    </source>
</reference>
<name>A0ABM3QQM2_SPIOL</name>
<evidence type="ECO:0008006" key="4">
    <source>
        <dbReference type="Google" id="ProtNLM"/>
    </source>
</evidence>
<dbReference type="SUPFAM" id="SSF56219">
    <property type="entry name" value="DNase I-like"/>
    <property type="match status" value="1"/>
</dbReference>
<accession>A0ABM3QQM2</accession>
<organism evidence="2 3">
    <name type="scientific">Spinacia oleracea</name>
    <name type="common">Spinach</name>
    <dbReference type="NCBI Taxonomy" id="3562"/>
    <lineage>
        <taxon>Eukaryota</taxon>
        <taxon>Viridiplantae</taxon>
        <taxon>Streptophyta</taxon>
        <taxon>Embryophyta</taxon>
        <taxon>Tracheophyta</taxon>
        <taxon>Spermatophyta</taxon>
        <taxon>Magnoliopsida</taxon>
        <taxon>eudicotyledons</taxon>
        <taxon>Gunneridae</taxon>
        <taxon>Pentapetalae</taxon>
        <taxon>Caryophyllales</taxon>
        <taxon>Chenopodiaceae</taxon>
        <taxon>Chenopodioideae</taxon>
        <taxon>Anserineae</taxon>
        <taxon>Spinacia</taxon>
    </lineage>
</organism>
<dbReference type="Gene3D" id="3.60.10.10">
    <property type="entry name" value="Endonuclease/exonuclease/phosphatase"/>
    <property type="match status" value="1"/>
</dbReference>
<reference evidence="3" key="2">
    <citation type="submission" date="2025-08" db="UniProtKB">
        <authorList>
            <consortium name="RefSeq"/>
        </authorList>
    </citation>
    <scope>IDENTIFICATION</scope>
    <source>
        <tissue evidence="3">Leaf</tissue>
    </source>
</reference>
<dbReference type="PANTHER" id="PTHR33710">
    <property type="entry name" value="BNAC02G09200D PROTEIN"/>
    <property type="match status" value="1"/>
</dbReference>
<evidence type="ECO:0000256" key="1">
    <source>
        <dbReference type="SAM" id="Coils"/>
    </source>
</evidence>